<dbReference type="SUPFAM" id="SSF53271">
    <property type="entry name" value="PRTase-like"/>
    <property type="match status" value="1"/>
</dbReference>
<accession>A0A6N3ADL3</accession>
<evidence type="ECO:0000256" key="1">
    <source>
        <dbReference type="ARBA" id="ARBA00008007"/>
    </source>
</evidence>
<protein>
    <submittedName>
        <fullName evidence="3">DNA utilization protein GntX</fullName>
    </submittedName>
</protein>
<proteinExistence type="inferred from homology"/>
<name>A0A6N3ADL3_EGGLN</name>
<dbReference type="InterPro" id="IPR051910">
    <property type="entry name" value="ComF/GntX_DNA_util-trans"/>
</dbReference>
<evidence type="ECO:0000259" key="2">
    <source>
        <dbReference type="Pfam" id="PF00156"/>
    </source>
</evidence>
<dbReference type="PANTHER" id="PTHR47505:SF1">
    <property type="entry name" value="DNA UTILIZATION PROTEIN YHGH"/>
    <property type="match status" value="1"/>
</dbReference>
<reference evidence="3" key="1">
    <citation type="submission" date="2019-11" db="EMBL/GenBank/DDBJ databases">
        <authorList>
            <person name="Feng L."/>
        </authorList>
    </citation>
    <scope>NUCLEOTIDE SEQUENCE</scope>
    <source>
        <strain evidence="3">ElentaLFYP107</strain>
    </source>
</reference>
<comment type="similarity">
    <text evidence="1">Belongs to the ComF/GntX family.</text>
</comment>
<gene>
    <name evidence="3" type="ORF">ELLFYP107_01843</name>
</gene>
<dbReference type="AlphaFoldDB" id="A0A6N3ADL3"/>
<evidence type="ECO:0000313" key="3">
    <source>
        <dbReference type="EMBL" id="VYT90264.1"/>
    </source>
</evidence>
<dbReference type="InterPro" id="IPR000836">
    <property type="entry name" value="PRTase_dom"/>
</dbReference>
<dbReference type="RefSeq" id="WP_232453134.1">
    <property type="nucleotide sequence ID" value="NZ_CACRTT010000009.1"/>
</dbReference>
<dbReference type="Gene3D" id="3.40.50.2020">
    <property type="match status" value="1"/>
</dbReference>
<feature type="domain" description="Phosphoribosyltransferase" evidence="2">
    <location>
        <begin position="217"/>
        <end position="306"/>
    </location>
</feature>
<dbReference type="InterPro" id="IPR029057">
    <property type="entry name" value="PRTase-like"/>
</dbReference>
<organism evidence="3">
    <name type="scientific">Eggerthella lenta</name>
    <name type="common">Eubacterium lentum</name>
    <dbReference type="NCBI Taxonomy" id="84112"/>
    <lineage>
        <taxon>Bacteria</taxon>
        <taxon>Bacillati</taxon>
        <taxon>Actinomycetota</taxon>
        <taxon>Coriobacteriia</taxon>
        <taxon>Eggerthellales</taxon>
        <taxon>Eggerthellaceae</taxon>
        <taxon>Eggerthella</taxon>
    </lineage>
</organism>
<dbReference type="EMBL" id="CACRTT010000009">
    <property type="protein sequence ID" value="VYT90264.1"/>
    <property type="molecule type" value="Genomic_DNA"/>
</dbReference>
<dbReference type="CDD" id="cd06223">
    <property type="entry name" value="PRTases_typeI"/>
    <property type="match status" value="1"/>
</dbReference>
<dbReference type="Pfam" id="PF00156">
    <property type="entry name" value="Pribosyltran"/>
    <property type="match status" value="1"/>
</dbReference>
<dbReference type="PANTHER" id="PTHR47505">
    <property type="entry name" value="DNA UTILIZATION PROTEIN YHGH"/>
    <property type="match status" value="1"/>
</dbReference>
<sequence length="309" mass="33168">METTLDRRGIRARTAGAGHESAVCGAWKAPCYPRRMTIARTTLALAPARPTAREAGACPRVPRRERLLRTAGLYGRGAAEAIAETLWPTRCAVCDTPGEVLCAPCSLNLSHIDWWRACPRCGAPFGRVQCSECNDVLMSVAGRDEPPFDACASAVAFDDAAARIVRTWKDAGERRLAGAMATLMAPMAPPSWLADHPCIVPVPATAAARRRRGFDHGEELAQALADRLGLAVAPVLARPRSRDQRALARRDRLANMEGRFIPLPGASAFPSVILVDDVYTTGATLFAATDAVRVAGAATVRCLTFARVW</sequence>